<sequence>MSKWHFVTVEGRKSSFKRLASTRTGYLTVPSIPVGELWEGNWRAWQGNCDRMPLRCLSSADPTSSRCCDFLSPGEIPSPLHPESVFDELRVHQSIQALYLVHGLRQRHLRHRVRRRHPPPHSHVKPLRVQRKATMVRSDARDQQPKLLAVIALGMPDRILRIPAGTPPATP</sequence>
<protein>
    <submittedName>
        <fullName evidence="1">Uncharacterized protein</fullName>
    </submittedName>
</protein>
<reference evidence="1" key="1">
    <citation type="journal article" date="2023" name="Mol. Phylogenet. Evol.">
        <title>Genome-scale phylogeny and comparative genomics of the fungal order Sordariales.</title>
        <authorList>
            <person name="Hensen N."/>
            <person name="Bonometti L."/>
            <person name="Westerberg I."/>
            <person name="Brannstrom I.O."/>
            <person name="Guillou S."/>
            <person name="Cros-Aarteil S."/>
            <person name="Calhoun S."/>
            <person name="Haridas S."/>
            <person name="Kuo A."/>
            <person name="Mondo S."/>
            <person name="Pangilinan J."/>
            <person name="Riley R."/>
            <person name="LaButti K."/>
            <person name="Andreopoulos B."/>
            <person name="Lipzen A."/>
            <person name="Chen C."/>
            <person name="Yan M."/>
            <person name="Daum C."/>
            <person name="Ng V."/>
            <person name="Clum A."/>
            <person name="Steindorff A."/>
            <person name="Ohm R.A."/>
            <person name="Martin F."/>
            <person name="Silar P."/>
            <person name="Natvig D.O."/>
            <person name="Lalanne C."/>
            <person name="Gautier V."/>
            <person name="Ament-Velasquez S.L."/>
            <person name="Kruys A."/>
            <person name="Hutchinson M.I."/>
            <person name="Powell A.J."/>
            <person name="Barry K."/>
            <person name="Miller A.N."/>
            <person name="Grigoriev I.V."/>
            <person name="Debuchy R."/>
            <person name="Gladieux P."/>
            <person name="Hiltunen Thoren M."/>
            <person name="Johannesson H."/>
        </authorList>
    </citation>
    <scope>NUCLEOTIDE SEQUENCE</scope>
    <source>
        <strain evidence="1">CBS 731.68</strain>
    </source>
</reference>
<dbReference type="EMBL" id="MU853225">
    <property type="protein sequence ID" value="KAK4125504.1"/>
    <property type="molecule type" value="Genomic_DNA"/>
</dbReference>
<evidence type="ECO:0000313" key="2">
    <source>
        <dbReference type="Proteomes" id="UP001302602"/>
    </source>
</evidence>
<dbReference type="GeneID" id="87823303"/>
<name>A0AAN6U3I0_9PEZI</name>
<proteinExistence type="predicted"/>
<gene>
    <name evidence="1" type="ORF">N657DRAFT_268694</name>
</gene>
<dbReference type="AlphaFoldDB" id="A0AAN6U3I0"/>
<evidence type="ECO:0000313" key="1">
    <source>
        <dbReference type="EMBL" id="KAK4125504.1"/>
    </source>
</evidence>
<reference evidence="1" key="2">
    <citation type="submission" date="2023-05" db="EMBL/GenBank/DDBJ databases">
        <authorList>
            <consortium name="Lawrence Berkeley National Laboratory"/>
            <person name="Steindorff A."/>
            <person name="Hensen N."/>
            <person name="Bonometti L."/>
            <person name="Westerberg I."/>
            <person name="Brannstrom I.O."/>
            <person name="Guillou S."/>
            <person name="Cros-Aarteil S."/>
            <person name="Calhoun S."/>
            <person name="Haridas S."/>
            <person name="Kuo A."/>
            <person name="Mondo S."/>
            <person name="Pangilinan J."/>
            <person name="Riley R."/>
            <person name="Labutti K."/>
            <person name="Andreopoulos B."/>
            <person name="Lipzen A."/>
            <person name="Chen C."/>
            <person name="Yanf M."/>
            <person name="Daum C."/>
            <person name="Ng V."/>
            <person name="Clum A."/>
            <person name="Ohm R."/>
            <person name="Martin F."/>
            <person name="Silar P."/>
            <person name="Natvig D."/>
            <person name="Lalanne C."/>
            <person name="Gautier V."/>
            <person name="Ament-Velasquez S.L."/>
            <person name="Kruys A."/>
            <person name="Hutchinson M.I."/>
            <person name="Powell A.J."/>
            <person name="Barry K."/>
            <person name="Miller A.N."/>
            <person name="Grigoriev I.V."/>
            <person name="Debuchy R."/>
            <person name="Gladieux P."/>
            <person name="Thoren M.H."/>
            <person name="Johannesson H."/>
        </authorList>
    </citation>
    <scope>NUCLEOTIDE SEQUENCE</scope>
    <source>
        <strain evidence="1">CBS 731.68</strain>
    </source>
</reference>
<comment type="caution">
    <text evidence="1">The sequence shown here is derived from an EMBL/GenBank/DDBJ whole genome shotgun (WGS) entry which is preliminary data.</text>
</comment>
<keyword evidence="2" id="KW-1185">Reference proteome</keyword>
<dbReference type="RefSeq" id="XP_062649275.1">
    <property type="nucleotide sequence ID" value="XM_062786535.1"/>
</dbReference>
<organism evidence="1 2">
    <name type="scientific">Parathielavia appendiculata</name>
    <dbReference type="NCBI Taxonomy" id="2587402"/>
    <lineage>
        <taxon>Eukaryota</taxon>
        <taxon>Fungi</taxon>
        <taxon>Dikarya</taxon>
        <taxon>Ascomycota</taxon>
        <taxon>Pezizomycotina</taxon>
        <taxon>Sordariomycetes</taxon>
        <taxon>Sordariomycetidae</taxon>
        <taxon>Sordariales</taxon>
        <taxon>Chaetomiaceae</taxon>
        <taxon>Parathielavia</taxon>
    </lineage>
</organism>
<accession>A0AAN6U3I0</accession>
<dbReference type="Proteomes" id="UP001302602">
    <property type="component" value="Unassembled WGS sequence"/>
</dbReference>